<keyword evidence="14" id="KW-1185">Reference proteome</keyword>
<organism evidence="13 14">
    <name type="scientific">Nautilia profundicola (strain ATCC BAA-1463 / DSM 18972 / AmH)</name>
    <dbReference type="NCBI Taxonomy" id="598659"/>
    <lineage>
        <taxon>Bacteria</taxon>
        <taxon>Pseudomonadati</taxon>
        <taxon>Campylobacterota</taxon>
        <taxon>Epsilonproteobacteria</taxon>
        <taxon>Nautiliales</taxon>
        <taxon>Nautiliaceae</taxon>
        <taxon>Nautilia</taxon>
    </lineage>
</organism>
<name>B9L9V4_NAUPA</name>
<dbReference type="EMBL" id="CP001279">
    <property type="protein sequence ID" value="ACM92837.1"/>
    <property type="molecule type" value="Genomic_DNA"/>
</dbReference>
<dbReference type="CDD" id="cd00082">
    <property type="entry name" value="HisKA"/>
    <property type="match status" value="1"/>
</dbReference>
<evidence type="ECO:0000256" key="8">
    <source>
        <dbReference type="ARBA" id="ARBA00022989"/>
    </source>
</evidence>
<evidence type="ECO:0000256" key="7">
    <source>
        <dbReference type="ARBA" id="ARBA00022777"/>
    </source>
</evidence>
<evidence type="ECO:0000256" key="11">
    <source>
        <dbReference type="SAM" id="Phobius"/>
    </source>
</evidence>
<dbReference type="SUPFAM" id="SSF47384">
    <property type="entry name" value="Homodimeric domain of signal transducing histidine kinase"/>
    <property type="match status" value="1"/>
</dbReference>
<evidence type="ECO:0000256" key="10">
    <source>
        <dbReference type="SAM" id="Coils"/>
    </source>
</evidence>
<comment type="catalytic activity">
    <reaction evidence="1">
        <text>ATP + protein L-histidine = ADP + protein N-phospho-L-histidine.</text>
        <dbReference type="EC" id="2.7.13.3"/>
    </reaction>
</comment>
<dbReference type="OrthoDB" id="9761634at2"/>
<keyword evidence="10" id="KW-0175">Coiled coil</keyword>
<dbReference type="InterPro" id="IPR036890">
    <property type="entry name" value="HATPase_C_sf"/>
</dbReference>
<accession>B9L9V4</accession>
<dbReference type="InterPro" id="IPR003661">
    <property type="entry name" value="HisK_dim/P_dom"/>
</dbReference>
<dbReference type="SUPFAM" id="SSF55874">
    <property type="entry name" value="ATPase domain of HSP90 chaperone/DNA topoisomerase II/histidine kinase"/>
    <property type="match status" value="1"/>
</dbReference>
<dbReference type="Pfam" id="PF02518">
    <property type="entry name" value="HATPase_c"/>
    <property type="match status" value="1"/>
</dbReference>
<dbReference type="STRING" id="598659.NAMH_1012"/>
<dbReference type="KEGG" id="nam:NAMH_1012"/>
<reference evidence="13 14" key="1">
    <citation type="journal article" date="2009" name="PLoS Genet.">
        <title>Adaptations to submarine hydrothermal environments exemplified by the genome of Nautilia profundicola.</title>
        <authorList>
            <person name="Campbell B.J."/>
            <person name="Smith J.L."/>
            <person name="Hanson T.E."/>
            <person name="Klotz M.G."/>
            <person name="Stein L.Y."/>
            <person name="Lee C.K."/>
            <person name="Wu D."/>
            <person name="Robinson J.M."/>
            <person name="Khouri H.M."/>
            <person name="Eisen J.A."/>
            <person name="Cary S.C."/>
        </authorList>
    </citation>
    <scope>NUCLEOTIDE SEQUENCE [LARGE SCALE GENOMIC DNA]</scope>
    <source>
        <strain evidence="14">ATCC BAA-1463 / DSM 18972 / AmH</strain>
    </source>
</reference>
<evidence type="ECO:0000259" key="12">
    <source>
        <dbReference type="PROSITE" id="PS50109"/>
    </source>
</evidence>
<protein>
    <recommendedName>
        <fullName evidence="3">histidine kinase</fullName>
        <ecNumber evidence="3">2.7.13.3</ecNumber>
    </recommendedName>
</protein>
<dbReference type="HOGENOM" id="CLU_039025_0_0_7"/>
<gene>
    <name evidence="13" type="ordered locus">NAMH_1012</name>
</gene>
<dbReference type="EC" id="2.7.13.3" evidence="3"/>
<dbReference type="GO" id="GO:0005886">
    <property type="term" value="C:plasma membrane"/>
    <property type="evidence" value="ECO:0007669"/>
    <property type="project" value="UniProtKB-SubCell"/>
</dbReference>
<evidence type="ECO:0000313" key="13">
    <source>
        <dbReference type="EMBL" id="ACM92837.1"/>
    </source>
</evidence>
<keyword evidence="6 11" id="KW-0812">Transmembrane</keyword>
<evidence type="ECO:0000256" key="6">
    <source>
        <dbReference type="ARBA" id="ARBA00022692"/>
    </source>
</evidence>
<dbReference type="InterPro" id="IPR036097">
    <property type="entry name" value="HisK_dim/P_sf"/>
</dbReference>
<dbReference type="InterPro" id="IPR003594">
    <property type="entry name" value="HATPase_dom"/>
</dbReference>
<feature type="transmembrane region" description="Helical" evidence="11">
    <location>
        <begin position="145"/>
        <end position="167"/>
    </location>
</feature>
<dbReference type="eggNOG" id="COG0642">
    <property type="taxonomic scope" value="Bacteria"/>
</dbReference>
<evidence type="ECO:0000256" key="5">
    <source>
        <dbReference type="ARBA" id="ARBA00022679"/>
    </source>
</evidence>
<proteinExistence type="predicted"/>
<dbReference type="GO" id="GO:0000155">
    <property type="term" value="F:phosphorelay sensor kinase activity"/>
    <property type="evidence" value="ECO:0007669"/>
    <property type="project" value="InterPro"/>
</dbReference>
<dbReference type="AlphaFoldDB" id="B9L9V4"/>
<evidence type="ECO:0000256" key="4">
    <source>
        <dbReference type="ARBA" id="ARBA00022475"/>
    </source>
</evidence>
<evidence type="ECO:0000313" key="14">
    <source>
        <dbReference type="Proteomes" id="UP000000448"/>
    </source>
</evidence>
<comment type="subcellular location">
    <subcellularLocation>
        <location evidence="2">Cell membrane</location>
        <topology evidence="2">Multi-pass membrane protein</topology>
    </subcellularLocation>
</comment>
<evidence type="ECO:0000256" key="1">
    <source>
        <dbReference type="ARBA" id="ARBA00000085"/>
    </source>
</evidence>
<sequence>MKTLSLNKIYLGGVSLLFILSVIFTSLAIFEEYRDFERETVKIKQEFIQKTNQKLQLTAHKIDQILKISPNNYIQILNIILDKSIYVEIKKNNKTIFIHSNPPKKPISYTLNDNNFIITLQDSFSKIEKLIKEKKKALIHKLTKTMLNFLTLAFIIYMSALGGFYLLNEFLKEEINIFVKFFQKAYQEHIYIKFSDIKIKEFLNIAVYVNKMLKEINSQNKKLERLNLTLEEKVRQKTRKLQNLINEQENFIKTAIHEINTPLAIILTSLNFLDKNDKNVQRIESAVLMINNIYADLSFVLKYKHKDYPLQIINIKDVLTERIQFFETIANAKKLKFEYEINDFNVCINKEELIRIIDNNLSNAIKYSIPNSTVKIKTGNNTLIFENKTNEINNIDKFFEPFYKEHENTSGFGLGLYLVNEICKKYNIKVTISHKDNIIMFEYQFKECNENSLG</sequence>
<dbReference type="GO" id="GO:0016036">
    <property type="term" value="P:cellular response to phosphate starvation"/>
    <property type="evidence" value="ECO:0007669"/>
    <property type="project" value="TreeGrafter"/>
</dbReference>
<dbReference type="PANTHER" id="PTHR45453">
    <property type="entry name" value="PHOSPHATE REGULON SENSOR PROTEIN PHOR"/>
    <property type="match status" value="1"/>
</dbReference>
<keyword evidence="4" id="KW-1003">Cell membrane</keyword>
<keyword evidence="5" id="KW-0808">Transferase</keyword>
<evidence type="ECO:0000256" key="3">
    <source>
        <dbReference type="ARBA" id="ARBA00012438"/>
    </source>
</evidence>
<dbReference type="InterPro" id="IPR050351">
    <property type="entry name" value="BphY/WalK/GraS-like"/>
</dbReference>
<dbReference type="RefSeq" id="WP_015901889.1">
    <property type="nucleotide sequence ID" value="NC_012115.1"/>
</dbReference>
<dbReference type="Proteomes" id="UP000000448">
    <property type="component" value="Chromosome"/>
</dbReference>
<dbReference type="Gene3D" id="1.10.287.130">
    <property type="match status" value="1"/>
</dbReference>
<evidence type="ECO:0000256" key="2">
    <source>
        <dbReference type="ARBA" id="ARBA00004651"/>
    </source>
</evidence>
<keyword evidence="7 13" id="KW-0418">Kinase</keyword>
<feature type="coiled-coil region" evidence="10">
    <location>
        <begin position="209"/>
        <end position="247"/>
    </location>
</feature>
<dbReference type="InterPro" id="IPR005467">
    <property type="entry name" value="His_kinase_dom"/>
</dbReference>
<dbReference type="PANTHER" id="PTHR45453:SF2">
    <property type="entry name" value="HISTIDINE KINASE"/>
    <property type="match status" value="1"/>
</dbReference>
<dbReference type="Gene3D" id="3.30.565.10">
    <property type="entry name" value="Histidine kinase-like ATPase, C-terminal domain"/>
    <property type="match status" value="1"/>
</dbReference>
<dbReference type="GO" id="GO:0004721">
    <property type="term" value="F:phosphoprotein phosphatase activity"/>
    <property type="evidence" value="ECO:0007669"/>
    <property type="project" value="TreeGrafter"/>
</dbReference>
<dbReference type="SMART" id="SM00387">
    <property type="entry name" value="HATPase_c"/>
    <property type="match status" value="1"/>
</dbReference>
<keyword evidence="8 11" id="KW-1133">Transmembrane helix</keyword>
<dbReference type="PROSITE" id="PS50109">
    <property type="entry name" value="HIS_KIN"/>
    <property type="match status" value="1"/>
</dbReference>
<evidence type="ECO:0000256" key="9">
    <source>
        <dbReference type="ARBA" id="ARBA00023136"/>
    </source>
</evidence>
<feature type="domain" description="Histidine kinase" evidence="12">
    <location>
        <begin position="254"/>
        <end position="449"/>
    </location>
</feature>
<keyword evidence="9 11" id="KW-0472">Membrane</keyword>
<feature type="transmembrane region" description="Helical" evidence="11">
    <location>
        <begin position="12"/>
        <end position="30"/>
    </location>
</feature>